<dbReference type="AlphaFoldDB" id="A0A9N9RE18"/>
<proteinExistence type="predicted"/>
<gene>
    <name evidence="2" type="ORF">DIATSA_LOCUS12009</name>
</gene>
<name>A0A9N9RE18_9NEOP</name>
<reference evidence="2" key="1">
    <citation type="submission" date="2021-12" db="EMBL/GenBank/DDBJ databases">
        <authorList>
            <person name="King R."/>
        </authorList>
    </citation>
    <scope>NUCLEOTIDE SEQUENCE</scope>
</reference>
<feature type="compositionally biased region" description="Basic and acidic residues" evidence="1">
    <location>
        <begin position="332"/>
        <end position="352"/>
    </location>
</feature>
<feature type="region of interest" description="Disordered" evidence="1">
    <location>
        <begin position="312"/>
        <end position="361"/>
    </location>
</feature>
<dbReference type="Gene3D" id="6.10.140.1020">
    <property type="match status" value="1"/>
</dbReference>
<feature type="region of interest" description="Disordered" evidence="1">
    <location>
        <begin position="1"/>
        <end position="78"/>
    </location>
</feature>
<protein>
    <recommendedName>
        <fullName evidence="4">Swi5-dependent recombination DNA repair protein 1 homolog</fullName>
    </recommendedName>
</protein>
<dbReference type="Proteomes" id="UP001153714">
    <property type="component" value="Chromosome 7"/>
</dbReference>
<evidence type="ECO:0000256" key="1">
    <source>
        <dbReference type="SAM" id="MobiDB-lite"/>
    </source>
</evidence>
<sequence>MKTTSSMKSDKNIESPKTPGGISKSLLTPCRRVGLSRNWRKKGPSPFMSPLATNTEINPCTNDTPRKRKQLDEETTQEHNKEILFKIVEETSQTNTDINQFPQEYNEIDKTPSRNISFPKRKRSKTSIKSKIDNLITEGNTSLDTTKERKYLKEGADAENTHNQDKVVTPIRTNSESKSKEEIIDSLLENPSRCNDVKENVDINEINQQQKGLGKNSPENLTKECIVVIQKKIFKKDLDKLKKSNKKESKNKTQSNASQVLFDSDSDDVPLSILNKNSENIVETKIEPTITNLDTDDDFMENTKIKVKKLEDKTTSTGGLQNKPNVKKKLSSHKEVIKKSRKESNSTEHKPESQGSLDDDDDDFVMEKRTILIRKSYDKVTQPLKAKSTGSITQKDIDDIKARIESKKKLLLAKAMTKDTEELRGLIKKWQRGCQDALMELMELMRQKFPEKQNMDYSEILRTLKIPASMVGYDEENDIFITPTDENIIISKFNNF</sequence>
<evidence type="ECO:0000313" key="2">
    <source>
        <dbReference type="EMBL" id="CAG9794655.1"/>
    </source>
</evidence>
<dbReference type="EMBL" id="OU893338">
    <property type="protein sequence ID" value="CAG9794655.1"/>
    <property type="molecule type" value="Genomic_DNA"/>
</dbReference>
<evidence type="ECO:0008006" key="4">
    <source>
        <dbReference type="Google" id="ProtNLM"/>
    </source>
</evidence>
<organism evidence="2 3">
    <name type="scientific">Diatraea saccharalis</name>
    <name type="common">sugarcane borer</name>
    <dbReference type="NCBI Taxonomy" id="40085"/>
    <lineage>
        <taxon>Eukaryota</taxon>
        <taxon>Metazoa</taxon>
        <taxon>Ecdysozoa</taxon>
        <taxon>Arthropoda</taxon>
        <taxon>Hexapoda</taxon>
        <taxon>Insecta</taxon>
        <taxon>Pterygota</taxon>
        <taxon>Neoptera</taxon>
        <taxon>Endopterygota</taxon>
        <taxon>Lepidoptera</taxon>
        <taxon>Glossata</taxon>
        <taxon>Ditrysia</taxon>
        <taxon>Pyraloidea</taxon>
        <taxon>Crambidae</taxon>
        <taxon>Crambinae</taxon>
        <taxon>Diatraea</taxon>
    </lineage>
</organism>
<keyword evidence="3" id="KW-1185">Reference proteome</keyword>
<feature type="compositionally biased region" description="Polar residues" evidence="1">
    <location>
        <begin position="51"/>
        <end position="63"/>
    </location>
</feature>
<dbReference type="OrthoDB" id="10051617at2759"/>
<feature type="compositionally biased region" description="Polar residues" evidence="1">
    <location>
        <begin position="315"/>
        <end position="324"/>
    </location>
</feature>
<reference evidence="2" key="2">
    <citation type="submission" date="2022-10" db="EMBL/GenBank/DDBJ databases">
        <authorList>
            <consortium name="ENA_rothamsted_submissions"/>
            <consortium name="culmorum"/>
            <person name="King R."/>
        </authorList>
    </citation>
    <scope>NUCLEOTIDE SEQUENCE</scope>
</reference>
<evidence type="ECO:0000313" key="3">
    <source>
        <dbReference type="Proteomes" id="UP001153714"/>
    </source>
</evidence>
<feature type="region of interest" description="Disordered" evidence="1">
    <location>
        <begin position="243"/>
        <end position="263"/>
    </location>
</feature>
<accession>A0A9N9RE18</accession>